<dbReference type="InterPro" id="IPR015231">
    <property type="entry name" value="DUF1934"/>
</dbReference>
<reference evidence="1 2" key="1">
    <citation type="submission" date="2019-03" db="EMBL/GenBank/DDBJ databases">
        <title>Genomic Encyclopedia of Type Strains, Phase IV (KMG-IV): sequencing the most valuable type-strain genomes for metagenomic binning, comparative biology and taxonomic classification.</title>
        <authorList>
            <person name="Goeker M."/>
        </authorList>
    </citation>
    <scope>NUCLEOTIDE SEQUENCE [LARGE SCALE GENOMIC DNA]</scope>
    <source>
        <strain evidence="1 2">DSM 24629</strain>
    </source>
</reference>
<keyword evidence="2" id="KW-1185">Reference proteome</keyword>
<dbReference type="AlphaFoldDB" id="A0A4R3MJQ0"/>
<gene>
    <name evidence="1" type="ORF">EDC18_10733</name>
</gene>
<proteinExistence type="predicted"/>
<dbReference type="SUPFAM" id="SSF50814">
    <property type="entry name" value="Lipocalins"/>
    <property type="match status" value="1"/>
</dbReference>
<comment type="caution">
    <text evidence="1">The sequence shown here is derived from an EMBL/GenBank/DDBJ whole genome shotgun (WGS) entry which is preliminary data.</text>
</comment>
<sequence length="159" mass="18432">MTKDVIISIKGIQSDLVESDSVEMITTGTYYIKNEKHYVNYIDRDLKEDSETNTTIKITNDKVDLIRFGGVSTHMIFELNKKHITHYDTPFGSLQMGIQTKKINIDNSVSHLNVQITYNLEVNNNFVSENLFELKVQSKKDSKIQLREFKDEVTEEDHL</sequence>
<evidence type="ECO:0000313" key="1">
    <source>
        <dbReference type="EMBL" id="TCT13964.1"/>
    </source>
</evidence>
<dbReference type="EMBL" id="SMAL01000007">
    <property type="protein sequence ID" value="TCT13964.1"/>
    <property type="molecule type" value="Genomic_DNA"/>
</dbReference>
<name>A0A4R3MJQ0_9FIRM</name>
<accession>A0A4R3MJQ0</accession>
<protein>
    <submittedName>
        <fullName evidence="1">Uncharacterized beta-barrel protein YwiB (DUF1934 family)</fullName>
    </submittedName>
</protein>
<dbReference type="Gene3D" id="2.40.128.20">
    <property type="match status" value="1"/>
</dbReference>
<dbReference type="InterPro" id="IPR012674">
    <property type="entry name" value="Calycin"/>
</dbReference>
<organism evidence="1 2">
    <name type="scientific">Natranaerovirga pectinivora</name>
    <dbReference type="NCBI Taxonomy" id="682400"/>
    <lineage>
        <taxon>Bacteria</taxon>
        <taxon>Bacillati</taxon>
        <taxon>Bacillota</taxon>
        <taxon>Clostridia</taxon>
        <taxon>Lachnospirales</taxon>
        <taxon>Natranaerovirgaceae</taxon>
        <taxon>Natranaerovirga</taxon>
    </lineage>
</organism>
<dbReference type="Proteomes" id="UP000294902">
    <property type="component" value="Unassembled WGS sequence"/>
</dbReference>
<evidence type="ECO:0000313" key="2">
    <source>
        <dbReference type="Proteomes" id="UP000294902"/>
    </source>
</evidence>
<dbReference type="Pfam" id="PF09148">
    <property type="entry name" value="DUF1934"/>
    <property type="match status" value="1"/>
</dbReference>
<dbReference type="RefSeq" id="WP_132252795.1">
    <property type="nucleotide sequence ID" value="NZ_SMAL01000007.1"/>
</dbReference>
<dbReference type="OrthoDB" id="1680906at2"/>